<feature type="compositionally biased region" description="Low complexity" evidence="1">
    <location>
        <begin position="99"/>
        <end position="114"/>
    </location>
</feature>
<feature type="region of interest" description="Disordered" evidence="1">
    <location>
        <begin position="91"/>
        <end position="124"/>
    </location>
</feature>
<feature type="transmembrane region" description="Helical" evidence="2">
    <location>
        <begin position="195"/>
        <end position="215"/>
    </location>
</feature>
<evidence type="ECO:0000256" key="2">
    <source>
        <dbReference type="SAM" id="Phobius"/>
    </source>
</evidence>
<evidence type="ECO:0000313" key="3">
    <source>
        <dbReference type="EMBL" id="GMG55216.1"/>
    </source>
</evidence>
<dbReference type="AlphaFoldDB" id="A0A9W7DJZ7"/>
<protein>
    <submittedName>
        <fullName evidence="3">Unnamed protein product</fullName>
    </submittedName>
</protein>
<dbReference type="EMBL" id="BSXU01005638">
    <property type="protein sequence ID" value="GMG55216.1"/>
    <property type="molecule type" value="Genomic_DNA"/>
</dbReference>
<feature type="region of interest" description="Disordered" evidence="1">
    <location>
        <begin position="151"/>
        <end position="184"/>
    </location>
</feature>
<reference evidence="3" key="1">
    <citation type="submission" date="2023-04" db="EMBL/GenBank/DDBJ databases">
        <title>Ambrosiozyma monospora NBRC 1965.</title>
        <authorList>
            <person name="Ichikawa N."/>
            <person name="Sato H."/>
            <person name="Tonouchi N."/>
        </authorList>
    </citation>
    <scope>NUCLEOTIDE SEQUENCE</scope>
    <source>
        <strain evidence="3">NBRC 1965</strain>
    </source>
</reference>
<keyword evidence="2" id="KW-0812">Transmembrane</keyword>
<feature type="region of interest" description="Disordered" evidence="1">
    <location>
        <begin position="33"/>
        <end position="58"/>
    </location>
</feature>
<name>A0A9W7DJZ7_AMBMO</name>
<evidence type="ECO:0000256" key="1">
    <source>
        <dbReference type="SAM" id="MobiDB-lite"/>
    </source>
</evidence>
<organism evidence="3 4">
    <name type="scientific">Ambrosiozyma monospora</name>
    <name type="common">Yeast</name>
    <name type="synonym">Endomycopsis monosporus</name>
    <dbReference type="NCBI Taxonomy" id="43982"/>
    <lineage>
        <taxon>Eukaryota</taxon>
        <taxon>Fungi</taxon>
        <taxon>Dikarya</taxon>
        <taxon>Ascomycota</taxon>
        <taxon>Saccharomycotina</taxon>
        <taxon>Pichiomycetes</taxon>
        <taxon>Pichiales</taxon>
        <taxon>Pichiaceae</taxon>
        <taxon>Ambrosiozyma</taxon>
    </lineage>
</organism>
<feature type="compositionally biased region" description="Low complexity" evidence="1">
    <location>
        <begin position="162"/>
        <end position="184"/>
    </location>
</feature>
<dbReference type="Proteomes" id="UP001165063">
    <property type="component" value="Unassembled WGS sequence"/>
</dbReference>
<evidence type="ECO:0000313" key="4">
    <source>
        <dbReference type="Proteomes" id="UP001165063"/>
    </source>
</evidence>
<keyword evidence="2" id="KW-1133">Transmembrane helix</keyword>
<proteinExistence type="predicted"/>
<gene>
    <name evidence="3" type="ORF">Amon01_000752600</name>
</gene>
<keyword evidence="4" id="KW-1185">Reference proteome</keyword>
<sequence>MSNYLDSCLSRITNFKTHDDDDDDDGCLTENGNGKGKNNGHGHGHGSRDVGGNGISQDGDCSETTGLLLTLDDNGKNGDCDGKNGVDYGSISPTALTSNNNNNNNNNNNDSVNGNGNGNQQVINQGASMGTTTETGTETRINQFPSQEVTLTNKQPHNNGTLNSKQNSSSNSNSKQNSSSSSKQNLNSRTICKRISSIFLIFIVFILCNLIYLNYQLKHDDFKMLSSCLLIDVEYLSFEFVEIVAGVDDVDVVDVDKG</sequence>
<comment type="caution">
    <text evidence="3">The sequence shown here is derived from an EMBL/GenBank/DDBJ whole genome shotgun (WGS) entry which is preliminary data.</text>
</comment>
<keyword evidence="2" id="KW-0472">Membrane</keyword>
<accession>A0A9W7DJZ7</accession>
<feature type="compositionally biased region" description="Polar residues" evidence="1">
    <location>
        <begin position="151"/>
        <end position="161"/>
    </location>
</feature>